<sequence>MDRKTKDKKEAEIVNIRRFENLREISELKASLQSLINEAMQQTEKNEKRKALQENKDLDNKNNIQQSLKPITLRRNLSVELAVTQRDRSRSRETNNQVETTKQESSKKKKNYNVEEAREYIKKQKEKRLEDIKKATTNPALKIDIKKQKLQELHEKSLLLVNKNVEAKRARSKSRDNQPGTEYLRPDNTSAKGVRDRSKSRDNCKSGNIVTKGTTLNEKLQLFDPVNSRAKSTETNLGKRESRTTVRRSKNPLLPAASKENNLKVPSIKVVDSLECPKINIISNVTLRSPDNAQNSRIDANITKRSPRNIADCSNNSNHILSEKNRLLKENLSTRLETQYEKSIFVNNIQEYFKSKSEVAVGTDLFPMETKETQTLEDIVACPDWLQGSESKEYPYNFINTVKRKLHYALNPPITTHYNDVGIQSSFKCDLKEKEVVNQKDHVHNKPSHSDLKSFISHKCINLDSKPVEHLGLQLGNKNRFIHSKTTTITTDSESDTSKNIPDISSESGTSLRKNAESVKLTNNISENLQSLKLPKANLEMMKSDISKKTPTRSVIQPSGRSRASKTLFGSKNSYTSDYNTESETEDSVQEVILKSSRSPRDSIISGNICSYSKLDSKLSNYSNEKHTIPEDVTSTKSESSKHSRHSQHSQSSNNIPTLPDHQFKSLPTRSFSSSNIICTSIEKQASCDIPEKPENPEYSLLKEPQVSLKIGKHSISTDKIIKADVGNLNNTNQIHLKFEAEIHLLNDFNKSVNQLSALERAFESLKSKNDPQSVENDSISLIKTNEQPPIFKIPKSKTPKIKNNISQINFSRGSDVSSGDTQIDTTISKDMENSIFSGLEMNKYSSINETATESPIEMSVIENFDIMNPFGMSLKLFEQLIKEEDARLNNLKTMLKIREKSLRDRLITELSALEVQRRTLYQTGRAEEASVIKKKQRGILIKHEEERHEMQRLKQLQNTKSKERISKLQEERNLIKAQLSTDKVLSKIKVNSTPREKRKHSGPLRVVSHSESVVSEMSVSRRSSTMEDLVSVSSRSHSVTSIMSEIEHNMVDEREKKKSDLHVSQIKRFLLMKEVGLEKRRKEAKSLLQWHKKLVEEEKRIAALESSAKMVISQLPKAKDKKQTAFSADEVKYEFKGSLLKQLWFTITGSETKEYIDNRIYLMSEAAFKKFNQKATDLAQKTKLARKDSVVELNLSDLTSFSIPNDDSASASEKNKSVITKHEQKYNNVPESVNSTYSTDFDVESIKEIASVKEPVPENNTISSISDLIKNFTIIGEEMSVMSRESQKLLNDSNILLNELDEIEEKSNQTSVISEKLNTETEEKITENYKKIQKQSSGSEIDTKSSGEKLEKDLSITEEEHKIINLVSQSSTESQKNYKDLTITEEEQKILNLVTQSSTESQINNKDLTITEEEQKILNLVTQPSTESEINTKSSSNKSQKVTTEPSLSSKTSLKSNIEEILDVSQKIDDILAKHVASNSSQSESEYSKLEELSYGALEQKAKDSTSEISSNKKSEKTENEVSADLKSKEIGSIEEKEQDSLSDKSPSEKIHSSETPEKSQPQVKISDLVLENKSEVFSEGTTSNIESILNEIQSTNVEIEISQKALSPIIDDNHSEKEVSEVSSQGTSEDSKILDSDKEISVEEDKSEVLTVMSSKSKVKESVKEESTAKSNIFIEKTIKSDLLPTENKETSPKSFKTATPLTSESISKTKSPKSQQSSEIASEVSYSSFEKSPTSLRSSENKSPKGFDVKKRVSEIMADANPNRGDKSPRMQDLYVTTYDVVSPSNSPELRSSSDEELKSLTPTKNFGSEAEELLRKQLAIEQEIKQLEQQQKEIPYVFVREIPNKPPPPYTPPSSSQVVPVKTILPTSAEEIDEITKYSAKIIHKAYLNNNLENISISENTLSLINKNKITTNCYKFVFDICKEIAKNHYKQFEKEDGPSWLIVAKKPLVAPIKPLDVNGLETLMSNKLKELFNYKKLNVRENTIMKWSRKKRDHVDEILMLETQAEEVDWTYYDKDELIVIDRVTNDIMNTLLADTVNVFRQMLLKKTHLY</sequence>
<dbReference type="PANTHER" id="PTHR13958">
    <property type="entry name" value="CENTROSOME-ASSOCIATED PROTEIN 350"/>
    <property type="match status" value="1"/>
</dbReference>
<feature type="region of interest" description="Disordered" evidence="1">
    <location>
        <begin position="228"/>
        <end position="251"/>
    </location>
</feature>
<organism evidence="2 3">
    <name type="scientific">Brassicogethes aeneus</name>
    <name type="common">Rape pollen beetle</name>
    <name type="synonym">Meligethes aeneus</name>
    <dbReference type="NCBI Taxonomy" id="1431903"/>
    <lineage>
        <taxon>Eukaryota</taxon>
        <taxon>Metazoa</taxon>
        <taxon>Ecdysozoa</taxon>
        <taxon>Arthropoda</taxon>
        <taxon>Hexapoda</taxon>
        <taxon>Insecta</taxon>
        <taxon>Pterygota</taxon>
        <taxon>Neoptera</taxon>
        <taxon>Endopterygota</taxon>
        <taxon>Coleoptera</taxon>
        <taxon>Polyphaga</taxon>
        <taxon>Cucujiformia</taxon>
        <taxon>Nitidulidae</taxon>
        <taxon>Meligethinae</taxon>
        <taxon>Brassicogethes</taxon>
    </lineage>
</organism>
<protein>
    <recommendedName>
        <fullName evidence="4">Centrosome-associated protein 350-like</fullName>
    </recommendedName>
</protein>
<gene>
    <name evidence="2" type="ORF">MELIAE_LOCUS782</name>
</gene>
<feature type="compositionally biased region" description="Polar residues" evidence="1">
    <location>
        <begin position="552"/>
        <end position="562"/>
    </location>
</feature>
<feature type="region of interest" description="Disordered" evidence="1">
    <location>
        <begin position="1612"/>
        <end position="1753"/>
    </location>
</feature>
<feature type="region of interest" description="Disordered" evidence="1">
    <location>
        <begin position="1784"/>
        <end position="1808"/>
    </location>
</feature>
<dbReference type="EMBL" id="OV121132">
    <property type="protein sequence ID" value="CAH0546669.1"/>
    <property type="molecule type" value="Genomic_DNA"/>
</dbReference>
<dbReference type="GO" id="GO:0005813">
    <property type="term" value="C:centrosome"/>
    <property type="evidence" value="ECO:0007669"/>
    <property type="project" value="InterPro"/>
</dbReference>
<feature type="compositionally biased region" description="Polar residues" evidence="1">
    <location>
        <begin position="503"/>
        <end position="512"/>
    </location>
</feature>
<feature type="compositionally biased region" description="Basic and acidic residues" evidence="1">
    <location>
        <begin position="166"/>
        <end position="176"/>
    </location>
</feature>
<feature type="compositionally biased region" description="Basic and acidic residues" evidence="1">
    <location>
        <begin position="101"/>
        <end position="111"/>
    </location>
</feature>
<evidence type="ECO:0008006" key="4">
    <source>
        <dbReference type="Google" id="ProtNLM"/>
    </source>
</evidence>
<evidence type="ECO:0000313" key="2">
    <source>
        <dbReference type="EMBL" id="CAH0546669.1"/>
    </source>
</evidence>
<dbReference type="PANTHER" id="PTHR13958:SF3">
    <property type="entry name" value="CAP-GLY DOMAIN-CONTAINING PROTEIN-RELATED"/>
    <property type="match status" value="1"/>
</dbReference>
<feature type="region of interest" description="Disordered" evidence="1">
    <location>
        <begin position="41"/>
        <end position="69"/>
    </location>
</feature>
<dbReference type="Proteomes" id="UP001154078">
    <property type="component" value="Chromosome 1"/>
</dbReference>
<feature type="region of interest" description="Disordered" evidence="1">
    <location>
        <begin position="82"/>
        <end position="111"/>
    </location>
</feature>
<feature type="compositionally biased region" description="Polar residues" evidence="1">
    <location>
        <begin position="568"/>
        <end position="580"/>
    </location>
</feature>
<feature type="region of interest" description="Disordered" evidence="1">
    <location>
        <begin position="486"/>
        <end position="512"/>
    </location>
</feature>
<dbReference type="GO" id="GO:0008017">
    <property type="term" value="F:microtubule binding"/>
    <property type="evidence" value="ECO:0007669"/>
    <property type="project" value="InterPro"/>
</dbReference>
<feature type="compositionally biased region" description="Polar residues" evidence="1">
    <location>
        <begin position="1695"/>
        <end position="1707"/>
    </location>
</feature>
<feature type="region of interest" description="Disordered" evidence="1">
    <location>
        <begin position="166"/>
        <end position="210"/>
    </location>
</feature>
<dbReference type="OrthoDB" id="306254at2759"/>
<feature type="compositionally biased region" description="Basic and acidic residues" evidence="1">
    <location>
        <begin position="1742"/>
        <end position="1753"/>
    </location>
</feature>
<feature type="region of interest" description="Disordered" evidence="1">
    <location>
        <begin position="543"/>
        <end position="590"/>
    </location>
</feature>
<accession>A0A9P0FBB4</accession>
<feature type="compositionally biased region" description="Polar residues" evidence="1">
    <location>
        <begin position="1732"/>
        <end position="1741"/>
    </location>
</feature>
<reference evidence="2" key="1">
    <citation type="submission" date="2021-12" db="EMBL/GenBank/DDBJ databases">
        <authorList>
            <person name="King R."/>
        </authorList>
    </citation>
    <scope>NUCLEOTIDE SEQUENCE</scope>
</reference>
<feature type="compositionally biased region" description="Low complexity" evidence="1">
    <location>
        <begin position="1708"/>
        <end position="1731"/>
    </location>
</feature>
<feature type="region of interest" description="Disordered" evidence="1">
    <location>
        <begin position="1421"/>
        <end position="1456"/>
    </location>
</feature>
<feature type="compositionally biased region" description="Basic and acidic residues" evidence="1">
    <location>
        <begin position="193"/>
        <end position="204"/>
    </location>
</feature>
<keyword evidence="3" id="KW-1185">Reference proteome</keyword>
<feature type="region of interest" description="Disordered" evidence="1">
    <location>
        <begin position="1500"/>
        <end position="1568"/>
    </location>
</feature>
<proteinExistence type="predicted"/>
<evidence type="ECO:0000256" key="1">
    <source>
        <dbReference type="SAM" id="MobiDB-lite"/>
    </source>
</evidence>
<feature type="compositionally biased region" description="Basic and acidic residues" evidence="1">
    <location>
        <begin position="1631"/>
        <end position="1650"/>
    </location>
</feature>
<dbReference type="InterPro" id="IPR028750">
    <property type="entry name" value="CEP350/CC187"/>
</dbReference>
<feature type="compositionally biased region" description="Basic and acidic residues" evidence="1">
    <location>
        <begin position="1613"/>
        <end position="1622"/>
    </location>
</feature>
<feature type="region of interest" description="Disordered" evidence="1">
    <location>
        <begin position="626"/>
        <end position="665"/>
    </location>
</feature>
<feature type="compositionally biased region" description="Basic and acidic residues" evidence="1">
    <location>
        <begin position="1501"/>
        <end position="1559"/>
    </location>
</feature>
<feature type="compositionally biased region" description="Basic and acidic residues" evidence="1">
    <location>
        <begin position="44"/>
        <end position="60"/>
    </location>
</feature>
<dbReference type="GO" id="GO:0034453">
    <property type="term" value="P:microtubule anchoring"/>
    <property type="evidence" value="ECO:0007669"/>
    <property type="project" value="InterPro"/>
</dbReference>
<feature type="compositionally biased region" description="Basic and acidic residues" evidence="1">
    <location>
        <begin position="1660"/>
        <end position="1670"/>
    </location>
</feature>
<evidence type="ECO:0000313" key="3">
    <source>
        <dbReference type="Proteomes" id="UP001154078"/>
    </source>
</evidence>
<name>A0A9P0FBB4_BRAAE</name>